<dbReference type="Gene3D" id="3.40.1390.10">
    <property type="entry name" value="MurE/MurF, N-terminal domain"/>
    <property type="match status" value="1"/>
</dbReference>
<dbReference type="GO" id="GO:0016747">
    <property type="term" value="F:acyltransferase activity, transferring groups other than amino-acyl groups"/>
    <property type="evidence" value="ECO:0007669"/>
    <property type="project" value="InterPro"/>
</dbReference>
<sequence length="110" mass="12018">VTSKSSIKLGLLAKEIGAELKGDPNLEVYGINTLLEAKRDEVSFLIRDHFLSELSNTNAAAVIVSKSKKDLNFSRCLLIGESPHLLYAKTTQVFKSLSEGEVKPSISKQV</sequence>
<dbReference type="GO" id="GO:0016020">
    <property type="term" value="C:membrane"/>
    <property type="evidence" value="ECO:0007669"/>
    <property type="project" value="GOC"/>
</dbReference>
<feature type="non-terminal residue" evidence="2">
    <location>
        <position position="110"/>
    </location>
</feature>
<organism evidence="2">
    <name type="scientific">marine metagenome</name>
    <dbReference type="NCBI Taxonomy" id="408172"/>
    <lineage>
        <taxon>unclassified sequences</taxon>
        <taxon>metagenomes</taxon>
        <taxon>ecological metagenomes</taxon>
    </lineage>
</organism>
<proteinExistence type="predicted"/>
<dbReference type="EMBL" id="UINC01148218">
    <property type="protein sequence ID" value="SVD39980.1"/>
    <property type="molecule type" value="Genomic_DNA"/>
</dbReference>
<reference evidence="2" key="1">
    <citation type="submission" date="2018-05" db="EMBL/GenBank/DDBJ databases">
        <authorList>
            <person name="Lanie J.A."/>
            <person name="Ng W.-L."/>
            <person name="Kazmierczak K.M."/>
            <person name="Andrzejewski T.M."/>
            <person name="Davidsen T.M."/>
            <person name="Wayne K.J."/>
            <person name="Tettelin H."/>
            <person name="Glass J.I."/>
            <person name="Rusch D."/>
            <person name="Podicherti R."/>
            <person name="Tsui H.-C.T."/>
            <person name="Winkler M.E."/>
        </authorList>
    </citation>
    <scope>NUCLEOTIDE SEQUENCE</scope>
</reference>
<evidence type="ECO:0000313" key="2">
    <source>
        <dbReference type="EMBL" id="SVD39980.1"/>
    </source>
</evidence>
<dbReference type="Pfam" id="PF04613">
    <property type="entry name" value="LpxD"/>
    <property type="match status" value="1"/>
</dbReference>
<gene>
    <name evidence="2" type="ORF">METZ01_LOCUS392834</name>
</gene>
<evidence type="ECO:0000259" key="1">
    <source>
        <dbReference type="Pfam" id="PF04613"/>
    </source>
</evidence>
<protein>
    <recommendedName>
        <fullName evidence="1">UDP-3-O-[3-hydroxymyristoyl] glucosamine N-acyltransferase non-repeat region domain-containing protein</fullName>
    </recommendedName>
</protein>
<dbReference type="GO" id="GO:0009245">
    <property type="term" value="P:lipid A biosynthetic process"/>
    <property type="evidence" value="ECO:0007669"/>
    <property type="project" value="InterPro"/>
</dbReference>
<dbReference type="AlphaFoldDB" id="A0A382V0I5"/>
<dbReference type="InterPro" id="IPR020573">
    <property type="entry name" value="UDP_GlcNAc_AcTrfase_non-rep"/>
</dbReference>
<feature type="non-terminal residue" evidence="2">
    <location>
        <position position="1"/>
    </location>
</feature>
<name>A0A382V0I5_9ZZZZ</name>
<accession>A0A382V0I5</accession>
<feature type="domain" description="UDP-3-O-[3-hydroxymyristoyl] glucosamine N-acyltransferase non-repeat region" evidence="1">
    <location>
        <begin position="25"/>
        <end position="92"/>
    </location>
</feature>